<reference evidence="1 2" key="1">
    <citation type="submission" date="2022-12" db="EMBL/GenBank/DDBJ databases">
        <title>Draft genome sequence of Paenibacillus sp. dW9.</title>
        <authorList>
            <person name="Choi E.-W."/>
            <person name="Kim D.-U."/>
        </authorList>
    </citation>
    <scope>NUCLEOTIDE SEQUENCE [LARGE SCALE GENOMIC DNA]</scope>
    <source>
        <strain evidence="2">dW9</strain>
    </source>
</reference>
<proteinExistence type="predicted"/>
<sequence length="64" mass="7072">MIQVKEFVDTNSSLAVKQANDFLAQLAEDQVVNVSYGSITRSSASGNEYQRSTILITYRTNGKL</sequence>
<name>A0ABT4QAV5_9BACL</name>
<comment type="caution">
    <text evidence="1">The sequence shown here is derived from an EMBL/GenBank/DDBJ whole genome shotgun (WGS) entry which is preliminary data.</text>
</comment>
<evidence type="ECO:0000313" key="1">
    <source>
        <dbReference type="EMBL" id="MCZ8514001.1"/>
    </source>
</evidence>
<evidence type="ECO:0000313" key="2">
    <source>
        <dbReference type="Proteomes" id="UP001527882"/>
    </source>
</evidence>
<dbReference type="Proteomes" id="UP001527882">
    <property type="component" value="Unassembled WGS sequence"/>
</dbReference>
<keyword evidence="2" id="KW-1185">Reference proteome</keyword>
<organism evidence="1 2">
    <name type="scientific">Paenibacillus gyeongsangnamensis</name>
    <dbReference type="NCBI Taxonomy" id="3388067"/>
    <lineage>
        <taxon>Bacteria</taxon>
        <taxon>Bacillati</taxon>
        <taxon>Bacillota</taxon>
        <taxon>Bacilli</taxon>
        <taxon>Bacillales</taxon>
        <taxon>Paenibacillaceae</taxon>
        <taxon>Paenibacillus</taxon>
    </lineage>
</organism>
<protein>
    <recommendedName>
        <fullName evidence="3">Sporulation protein Cse60</fullName>
    </recommendedName>
</protein>
<dbReference type="RefSeq" id="WP_269882522.1">
    <property type="nucleotide sequence ID" value="NZ_JAQAGZ010000010.1"/>
</dbReference>
<dbReference type="EMBL" id="JAQAGZ010000010">
    <property type="protein sequence ID" value="MCZ8514001.1"/>
    <property type="molecule type" value="Genomic_DNA"/>
</dbReference>
<accession>A0ABT4QAV5</accession>
<evidence type="ECO:0008006" key="3">
    <source>
        <dbReference type="Google" id="ProtNLM"/>
    </source>
</evidence>
<gene>
    <name evidence="1" type="ORF">O9H85_16540</name>
</gene>